<evidence type="ECO:0000256" key="4">
    <source>
        <dbReference type="ARBA" id="ARBA00022597"/>
    </source>
</evidence>
<dbReference type="Pfam" id="PF00367">
    <property type="entry name" value="PTS_EIIB"/>
    <property type="match status" value="1"/>
</dbReference>
<dbReference type="InterPro" id="IPR001996">
    <property type="entry name" value="PTS_IIB_1"/>
</dbReference>
<evidence type="ECO:0000256" key="10">
    <source>
        <dbReference type="ARBA" id="ARBA00023136"/>
    </source>
</evidence>
<evidence type="ECO:0000256" key="2">
    <source>
        <dbReference type="ARBA" id="ARBA00022448"/>
    </source>
</evidence>
<feature type="transmembrane region" description="Helical" evidence="12">
    <location>
        <begin position="327"/>
        <end position="347"/>
    </location>
</feature>
<evidence type="ECO:0000256" key="12">
    <source>
        <dbReference type="SAM" id="Phobius"/>
    </source>
</evidence>
<keyword evidence="3" id="KW-1003">Cell membrane</keyword>
<comment type="subcellular location">
    <subcellularLocation>
        <location evidence="1">Cell membrane</location>
        <topology evidence="1">Multi-pass membrane protein</topology>
    </subcellularLocation>
</comment>
<feature type="domain" description="PTS EIIB type-1" evidence="13">
    <location>
        <begin position="4"/>
        <end position="86"/>
    </location>
</feature>
<dbReference type="InterPro" id="IPR036878">
    <property type="entry name" value="Glu_permease_IIB"/>
</dbReference>
<dbReference type="InterPro" id="IPR018113">
    <property type="entry name" value="PTrfase_EIIB_Cys"/>
</dbReference>
<keyword evidence="5" id="KW-0808">Transferase</keyword>
<feature type="transmembrane region" description="Helical" evidence="12">
    <location>
        <begin position="179"/>
        <end position="198"/>
    </location>
</feature>
<proteinExistence type="predicted"/>
<feature type="transmembrane region" description="Helical" evidence="12">
    <location>
        <begin position="428"/>
        <end position="451"/>
    </location>
</feature>
<feature type="domain" description="PTS EIIC type-1" evidence="14">
    <location>
        <begin position="104"/>
        <end position="457"/>
    </location>
</feature>
<evidence type="ECO:0000259" key="13">
    <source>
        <dbReference type="PROSITE" id="PS51098"/>
    </source>
</evidence>
<keyword evidence="16" id="KW-1185">Reference proteome</keyword>
<keyword evidence="10 12" id="KW-0472">Membrane</keyword>
<dbReference type="PROSITE" id="PS01035">
    <property type="entry name" value="PTS_EIIB_TYPE_1_CYS"/>
    <property type="match status" value="1"/>
</dbReference>
<evidence type="ECO:0000256" key="3">
    <source>
        <dbReference type="ARBA" id="ARBA00022475"/>
    </source>
</evidence>
<evidence type="ECO:0000259" key="14">
    <source>
        <dbReference type="PROSITE" id="PS51103"/>
    </source>
</evidence>
<evidence type="ECO:0000313" key="15">
    <source>
        <dbReference type="EMBL" id="MBD7915993.1"/>
    </source>
</evidence>
<evidence type="ECO:0000256" key="8">
    <source>
        <dbReference type="ARBA" id="ARBA00022777"/>
    </source>
</evidence>
<dbReference type="PANTHER" id="PTHR30175:SF1">
    <property type="entry name" value="PTS SYSTEM ARBUTIN-, CELLOBIOSE-, AND SALICIN-SPECIFIC EIIBC COMPONENT-RELATED"/>
    <property type="match status" value="1"/>
</dbReference>
<keyword evidence="4" id="KW-0762">Sugar transport</keyword>
<dbReference type="PROSITE" id="PS51103">
    <property type="entry name" value="PTS_EIIC_TYPE_1"/>
    <property type="match status" value="1"/>
</dbReference>
<protein>
    <submittedName>
        <fullName evidence="15">PTS transporter subunit EIIC</fullName>
    </submittedName>
</protein>
<organism evidence="15 16">
    <name type="scientific">Clostridium gallinarum</name>
    <dbReference type="NCBI Taxonomy" id="2762246"/>
    <lineage>
        <taxon>Bacteria</taxon>
        <taxon>Bacillati</taxon>
        <taxon>Bacillota</taxon>
        <taxon>Clostridia</taxon>
        <taxon>Eubacteriales</taxon>
        <taxon>Clostridiaceae</taxon>
        <taxon>Clostridium</taxon>
    </lineage>
</organism>
<evidence type="ECO:0000256" key="11">
    <source>
        <dbReference type="PROSITE-ProRule" id="PRU00421"/>
    </source>
</evidence>
<keyword evidence="2" id="KW-0813">Transport</keyword>
<dbReference type="CDD" id="cd00212">
    <property type="entry name" value="PTS_IIB_glc"/>
    <property type="match status" value="1"/>
</dbReference>
<dbReference type="Pfam" id="PF02378">
    <property type="entry name" value="PTS_EIIC"/>
    <property type="match status" value="1"/>
</dbReference>
<comment type="caution">
    <text evidence="15">The sequence shown here is derived from an EMBL/GenBank/DDBJ whole genome shotgun (WGS) entry which is preliminary data.</text>
</comment>
<dbReference type="InterPro" id="IPR003352">
    <property type="entry name" value="PTS_EIIC"/>
</dbReference>
<accession>A0ABR8Q6D6</accession>
<feature type="transmembrane region" description="Helical" evidence="12">
    <location>
        <begin position="102"/>
        <end position="135"/>
    </location>
</feature>
<name>A0ABR8Q6D6_9CLOT</name>
<dbReference type="PANTHER" id="PTHR30175">
    <property type="entry name" value="PHOSPHOTRANSFERASE SYSTEM TRANSPORT PROTEIN"/>
    <property type="match status" value="1"/>
</dbReference>
<gene>
    <name evidence="15" type="ORF">H9660_12635</name>
</gene>
<dbReference type="EMBL" id="JACSQZ010000054">
    <property type="protein sequence ID" value="MBD7915993.1"/>
    <property type="molecule type" value="Genomic_DNA"/>
</dbReference>
<evidence type="ECO:0000256" key="7">
    <source>
        <dbReference type="ARBA" id="ARBA00022692"/>
    </source>
</evidence>
<evidence type="ECO:0000256" key="6">
    <source>
        <dbReference type="ARBA" id="ARBA00022683"/>
    </source>
</evidence>
<evidence type="ECO:0000256" key="1">
    <source>
        <dbReference type="ARBA" id="ARBA00004651"/>
    </source>
</evidence>
<feature type="transmembrane region" description="Helical" evidence="12">
    <location>
        <begin position="213"/>
        <end position="232"/>
    </location>
</feature>
<dbReference type="RefSeq" id="WP_191750743.1">
    <property type="nucleotide sequence ID" value="NZ_JACSQZ010000054.1"/>
</dbReference>
<keyword evidence="9 12" id="KW-1133">Transmembrane helix</keyword>
<dbReference type="PROSITE" id="PS51098">
    <property type="entry name" value="PTS_EIIB_TYPE_1"/>
    <property type="match status" value="1"/>
</dbReference>
<feature type="transmembrane region" description="Helical" evidence="12">
    <location>
        <begin position="359"/>
        <end position="378"/>
    </location>
</feature>
<keyword evidence="6" id="KW-0598">Phosphotransferase system</keyword>
<feature type="transmembrane region" description="Helical" evidence="12">
    <location>
        <begin position="147"/>
        <end position="167"/>
    </location>
</feature>
<evidence type="ECO:0000313" key="16">
    <source>
        <dbReference type="Proteomes" id="UP000640335"/>
    </source>
</evidence>
<keyword evidence="7 12" id="KW-0812">Transmembrane</keyword>
<dbReference type="Gene3D" id="3.30.1360.60">
    <property type="entry name" value="Glucose permease domain IIB"/>
    <property type="match status" value="1"/>
</dbReference>
<reference evidence="15 16" key="1">
    <citation type="submission" date="2020-08" db="EMBL/GenBank/DDBJ databases">
        <title>A Genomic Blueprint of the Chicken Gut Microbiome.</title>
        <authorList>
            <person name="Gilroy R."/>
            <person name="Ravi A."/>
            <person name="Getino M."/>
            <person name="Pursley I."/>
            <person name="Horton D.L."/>
            <person name="Alikhan N.-F."/>
            <person name="Baker D."/>
            <person name="Gharbi K."/>
            <person name="Hall N."/>
            <person name="Watson M."/>
            <person name="Adriaenssens E.M."/>
            <person name="Foster-Nyarko E."/>
            <person name="Jarju S."/>
            <person name="Secka A."/>
            <person name="Antonio M."/>
            <person name="Oren A."/>
            <person name="Chaudhuri R."/>
            <person name="La Ragione R.M."/>
            <person name="Hildebrand F."/>
            <person name="Pallen M.J."/>
        </authorList>
    </citation>
    <scope>NUCLEOTIDE SEQUENCE [LARGE SCALE GENOMIC DNA]</scope>
    <source>
        <strain evidence="15 16">Sa3CUN1</strain>
    </source>
</reference>
<evidence type="ECO:0000256" key="5">
    <source>
        <dbReference type="ARBA" id="ARBA00022679"/>
    </source>
</evidence>
<sequence>MNYKEIANDILFNLGGAENINELTHCMTRLRLKINDMSKVNVENLKNIESVITVVENMGQLQIVIGNKVTKVYDELIKLVPTISMDNSNNDKPLKENIFNKILSTIAGIFTPTIPAIAGSGMIKGILSIVAMYYSSKHNIDIKTSQSYIILNSMADAIFYFMPIILGYTSAKVFKSNKIISMVIGATLCYPAFTALMTGTEAVNFLGLPVTKAGYTSSVIPIIITIWVLSYIERFLEKYIPEVIKIIMVPTFSLIIMLPATLFLFGPIGIYIGNAISFIYTSIYELSPTLCGAFVGGLWCVLVIFGAHRALVPIGINDVAQMGRQNLLAFAGAANFSQAGAALGVFFRTKNDNLKTISLSASITALFGITEPAIYGANLRLKKPMICAVICGAIGGGIMGFGGAFGNAFANQGVLTIPVYASAGAKGFISYLIGCAIAFFGSAILTYIIGFEDVSKC</sequence>
<dbReference type="InterPro" id="IPR050558">
    <property type="entry name" value="PTS_Sugar-Specific_Components"/>
</dbReference>
<keyword evidence="8" id="KW-0418">Kinase</keyword>
<dbReference type="SUPFAM" id="SSF55604">
    <property type="entry name" value="Glucose permease domain IIB"/>
    <property type="match status" value="1"/>
</dbReference>
<feature type="active site" description="Phosphocysteine intermediate; for EIIB activity" evidence="11">
    <location>
        <position position="26"/>
    </location>
</feature>
<evidence type="ECO:0000256" key="9">
    <source>
        <dbReference type="ARBA" id="ARBA00022989"/>
    </source>
</evidence>
<dbReference type="Proteomes" id="UP000640335">
    <property type="component" value="Unassembled WGS sequence"/>
</dbReference>
<feature type="transmembrane region" description="Helical" evidence="12">
    <location>
        <begin position="385"/>
        <end position="408"/>
    </location>
</feature>
<feature type="transmembrane region" description="Helical" evidence="12">
    <location>
        <begin position="286"/>
        <end position="307"/>
    </location>
</feature>
<dbReference type="InterPro" id="IPR013013">
    <property type="entry name" value="PTS_EIIC_1"/>
</dbReference>
<feature type="transmembrane region" description="Helical" evidence="12">
    <location>
        <begin position="252"/>
        <end position="280"/>
    </location>
</feature>